<name>A0ACB8LCP7_CITSI</name>
<gene>
    <name evidence="1" type="ORF">KPL71_012628</name>
</gene>
<protein>
    <submittedName>
        <fullName evidence="1">Cytochrome P450 family 89 subfamily A polypeptide 5</fullName>
    </submittedName>
</protein>
<proteinExistence type="predicted"/>
<organism evidence="1 2">
    <name type="scientific">Citrus sinensis</name>
    <name type="common">Sweet orange</name>
    <name type="synonym">Citrus aurantium var. sinensis</name>
    <dbReference type="NCBI Taxonomy" id="2711"/>
    <lineage>
        <taxon>Eukaryota</taxon>
        <taxon>Viridiplantae</taxon>
        <taxon>Streptophyta</taxon>
        <taxon>Embryophyta</taxon>
        <taxon>Tracheophyta</taxon>
        <taxon>Spermatophyta</taxon>
        <taxon>Magnoliopsida</taxon>
        <taxon>eudicotyledons</taxon>
        <taxon>Gunneridae</taxon>
        <taxon>Pentapetalae</taxon>
        <taxon>rosids</taxon>
        <taxon>malvids</taxon>
        <taxon>Sapindales</taxon>
        <taxon>Rutaceae</taxon>
        <taxon>Aurantioideae</taxon>
        <taxon>Citrus</taxon>
    </lineage>
</organism>
<accession>A0ACB8LCP7</accession>
<evidence type="ECO:0000313" key="1">
    <source>
        <dbReference type="EMBL" id="KAH9771226.1"/>
    </source>
</evidence>
<comment type="caution">
    <text evidence="1">The sequence shown here is derived from an EMBL/GenBank/DDBJ whole genome shotgun (WGS) entry which is preliminary data.</text>
</comment>
<dbReference type="EMBL" id="CM039173">
    <property type="protein sequence ID" value="KAH9771226.1"/>
    <property type="molecule type" value="Genomic_DNA"/>
</dbReference>
<keyword evidence="2" id="KW-1185">Reference proteome</keyword>
<reference evidence="2" key="1">
    <citation type="journal article" date="2023" name="Hortic. Res.">
        <title>A chromosome-level phased genome enabling allele-level studies in sweet orange: a case study on citrus Huanglongbing tolerance.</title>
        <authorList>
            <person name="Wu B."/>
            <person name="Yu Q."/>
            <person name="Deng Z."/>
            <person name="Duan Y."/>
            <person name="Luo F."/>
            <person name="Gmitter F. Jr."/>
        </authorList>
    </citation>
    <scope>NUCLEOTIDE SEQUENCE [LARGE SCALE GENOMIC DNA]</scope>
    <source>
        <strain evidence="2">cv. Valencia</strain>
    </source>
</reference>
<evidence type="ECO:0000313" key="2">
    <source>
        <dbReference type="Proteomes" id="UP000829398"/>
    </source>
</evidence>
<dbReference type="Proteomes" id="UP000829398">
    <property type="component" value="Chromosome 4"/>
</dbReference>
<sequence length="515" mass="59693">METWFIILISLCISALIKAFINLLYPSKNFNYKLPPGPLNFPIITNFLLTRKSSAELESTIRALHDKFGPIITLHIGSRPAIFISDRSLAHQALIQNGAVFSDRPPAGAVAKVTSSKQHNINSASYGPTWRLLRRNLTSEILHPSRVKSYSHARKWVLQILFDGLNSQPKNYVVDKVIDHFQFAMFCLLVLMCFGDKLDEKKIREVEDVQRMFLLNIRRFDVLNFWPSVTKFVFRKLWAEFFEIRKKQEGVLLPLIRDRRKMKEERLSKAKEDEEYVLAYVDTLFDLQLPEEKRKLQENEIMSLCSEFLSAGTDTTSTVLQWVIANLVKYPDIQDKVFKEIKEVVGDEEIREVTEDDLQKLPYLKAVILESLRRHPPAHFVAPHAVKQDMVFDGFLFPQNASINFMVAEMGWDSKVWDDPMSFKPERFLNGEENRGEVFDLTGSREIKMMPFGVGRRICPGLGLAMLHSEYFVANLIWSYEWKAVDGDEVDLEERQEFTMVMKTPLKALIYPRSK</sequence>